<evidence type="ECO:0000313" key="1">
    <source>
        <dbReference type="EMBL" id="ATS93709.1"/>
    </source>
</evidence>
<dbReference type="Proteomes" id="UP000241876">
    <property type="component" value="Genome"/>
</dbReference>
<reference evidence="1 2" key="1">
    <citation type="submission" date="2017-09" db="EMBL/GenBank/DDBJ databases">
        <title>Complete genome sequence of bacteriophage (DU_PP_II) infecting Pectobacterium spp.</title>
        <authorList>
            <person name="Park T.-H."/>
        </authorList>
    </citation>
    <scope>NUCLEOTIDE SEQUENCE [LARGE SCALE GENOMIC DNA]</scope>
</reference>
<organism evidence="1 2">
    <name type="scientific">Pectobacterium phage DU_PP_II</name>
    <dbReference type="NCBI Taxonomy" id="2041489"/>
    <lineage>
        <taxon>Viruses</taxon>
        <taxon>Duplodnaviria</taxon>
        <taxon>Heunggongvirae</taxon>
        <taxon>Uroviricota</taxon>
        <taxon>Caudoviricetes</taxon>
        <taxon>Autographivirales</taxon>
        <taxon>Autotranscriptaviridae</taxon>
        <taxon>Studiervirinae</taxon>
        <taxon>Unyawovirus</taxon>
        <taxon>Unyawovirus DUPPII</taxon>
    </lineage>
</organism>
<accession>A0A2D2W5X9</accession>
<proteinExistence type="predicted"/>
<sequence>MLTLLTKLIKHKVTWRFLMVLGASLGLTGLTTQLQQLEAITCSVFTCSD</sequence>
<name>A0A2D2W5X9_9CAUD</name>
<protein>
    <submittedName>
        <fullName evidence="1">Uncharacterized protein</fullName>
    </submittedName>
</protein>
<keyword evidence="2" id="KW-1185">Reference proteome</keyword>
<dbReference type="EMBL" id="MF979561">
    <property type="protein sequence ID" value="ATS93709.1"/>
    <property type="molecule type" value="Genomic_DNA"/>
</dbReference>
<dbReference type="NCBIfam" id="NF040465">
    <property type="entry name" value="T7_gp19.5"/>
    <property type="match status" value="1"/>
</dbReference>
<gene>
    <name evidence="1" type="ORF">P2B40kb_p042</name>
</gene>
<evidence type="ECO:0000313" key="2">
    <source>
        <dbReference type="Proteomes" id="UP000241876"/>
    </source>
</evidence>